<dbReference type="EMBL" id="JBDXSU010000019">
    <property type="protein sequence ID" value="MFB5192301.1"/>
    <property type="molecule type" value="Genomic_DNA"/>
</dbReference>
<evidence type="ECO:0000259" key="7">
    <source>
        <dbReference type="Pfam" id="PF01035"/>
    </source>
</evidence>
<dbReference type="InterPro" id="IPR014048">
    <property type="entry name" value="MethylDNA_cys_MeTrfase_DNA-bd"/>
</dbReference>
<dbReference type="SUPFAM" id="SSF53155">
    <property type="entry name" value="Methylated DNA-protein cysteine methyltransferase domain"/>
    <property type="match status" value="1"/>
</dbReference>
<proteinExistence type="predicted"/>
<dbReference type="Gene3D" id="3.30.160.70">
    <property type="entry name" value="Methylated DNA-protein cysteine methyltransferase domain"/>
    <property type="match status" value="1"/>
</dbReference>
<dbReference type="Proteomes" id="UP001579974">
    <property type="component" value="Unassembled WGS sequence"/>
</dbReference>
<keyword evidence="5" id="KW-0234">DNA repair</keyword>
<dbReference type="GO" id="GO:0003908">
    <property type="term" value="F:methylated-DNA-[protein]-cysteine S-methyltransferase activity"/>
    <property type="evidence" value="ECO:0007669"/>
    <property type="project" value="UniProtKB-EC"/>
</dbReference>
<evidence type="ECO:0000256" key="2">
    <source>
        <dbReference type="ARBA" id="ARBA00022603"/>
    </source>
</evidence>
<dbReference type="CDD" id="cd06445">
    <property type="entry name" value="ATase"/>
    <property type="match status" value="1"/>
</dbReference>
<dbReference type="InterPro" id="IPR008332">
    <property type="entry name" value="MethylG_MeTrfase_N"/>
</dbReference>
<evidence type="ECO:0000313" key="9">
    <source>
        <dbReference type="EMBL" id="MFB5192301.1"/>
    </source>
</evidence>
<feature type="domain" description="Methylated-DNA-[protein]-cysteine S-methyltransferase DNA binding" evidence="7">
    <location>
        <begin position="93"/>
        <end position="173"/>
    </location>
</feature>
<evidence type="ECO:0000256" key="3">
    <source>
        <dbReference type="ARBA" id="ARBA00022679"/>
    </source>
</evidence>
<reference evidence="9 10" key="1">
    <citation type="journal article" date="2024" name="Int. J. Mol. Sci.">
        <title>Exploration of Alicyclobacillus spp. Genome in Search of Antibiotic Resistance.</title>
        <authorList>
            <person name="Bucka-Kolendo J."/>
            <person name="Kiousi D.E."/>
            <person name="Dekowska A."/>
            <person name="Mikolajczuk-Szczyrba A."/>
            <person name="Karadedos D.M."/>
            <person name="Michael P."/>
            <person name="Galanis A."/>
            <person name="Sokolowska B."/>
        </authorList>
    </citation>
    <scope>NUCLEOTIDE SEQUENCE [LARGE SCALE GENOMIC DNA]</scope>
    <source>
        <strain evidence="9 10">KKP 3000</strain>
    </source>
</reference>
<dbReference type="InterPro" id="IPR036388">
    <property type="entry name" value="WH-like_DNA-bd_sf"/>
</dbReference>
<keyword evidence="3 9" id="KW-0808">Transferase</keyword>
<keyword evidence="2 9" id="KW-0489">Methyltransferase</keyword>
<comment type="catalytic activity">
    <reaction evidence="1">
        <text>a 4-O-methyl-thymidine in DNA + L-cysteinyl-[protein] = a thymidine in DNA + S-methyl-L-cysteinyl-[protein]</text>
        <dbReference type="Rhea" id="RHEA:53428"/>
        <dbReference type="Rhea" id="RHEA-COMP:10131"/>
        <dbReference type="Rhea" id="RHEA-COMP:10132"/>
        <dbReference type="Rhea" id="RHEA-COMP:13555"/>
        <dbReference type="Rhea" id="RHEA-COMP:13556"/>
        <dbReference type="ChEBI" id="CHEBI:29950"/>
        <dbReference type="ChEBI" id="CHEBI:82612"/>
        <dbReference type="ChEBI" id="CHEBI:137386"/>
        <dbReference type="ChEBI" id="CHEBI:137387"/>
        <dbReference type="EC" id="2.1.1.63"/>
    </reaction>
</comment>
<dbReference type="RefSeq" id="WP_275474299.1">
    <property type="nucleotide sequence ID" value="NZ_CP162940.1"/>
</dbReference>
<dbReference type="InterPro" id="IPR001497">
    <property type="entry name" value="MethylDNA_cys_MeTrfase_AS"/>
</dbReference>
<evidence type="ECO:0000256" key="5">
    <source>
        <dbReference type="ARBA" id="ARBA00023204"/>
    </source>
</evidence>
<dbReference type="PROSITE" id="PS51257">
    <property type="entry name" value="PROKAR_LIPOPROTEIN"/>
    <property type="match status" value="1"/>
</dbReference>
<dbReference type="NCBIfam" id="TIGR00589">
    <property type="entry name" value="ogt"/>
    <property type="match status" value="1"/>
</dbReference>
<dbReference type="Gene3D" id="1.10.10.10">
    <property type="entry name" value="Winged helix-like DNA-binding domain superfamily/Winged helix DNA-binding domain"/>
    <property type="match status" value="1"/>
</dbReference>
<organism evidence="9 10">
    <name type="scientific">Alicyclobacillus fastidiosus</name>
    <dbReference type="NCBI Taxonomy" id="392011"/>
    <lineage>
        <taxon>Bacteria</taxon>
        <taxon>Bacillati</taxon>
        <taxon>Bacillota</taxon>
        <taxon>Bacilli</taxon>
        <taxon>Bacillales</taxon>
        <taxon>Alicyclobacillaceae</taxon>
        <taxon>Alicyclobacillus</taxon>
    </lineage>
</organism>
<keyword evidence="4" id="KW-0227">DNA damage</keyword>
<dbReference type="PANTHER" id="PTHR10815">
    <property type="entry name" value="METHYLATED-DNA--PROTEIN-CYSTEINE METHYLTRANSFERASE"/>
    <property type="match status" value="1"/>
</dbReference>
<evidence type="ECO:0000259" key="8">
    <source>
        <dbReference type="Pfam" id="PF02870"/>
    </source>
</evidence>
<evidence type="ECO:0000256" key="6">
    <source>
        <dbReference type="ARBA" id="ARBA00049348"/>
    </source>
</evidence>
<feature type="domain" description="Methylguanine DNA methyltransferase ribonuclease-like" evidence="8">
    <location>
        <begin position="20"/>
        <end position="87"/>
    </location>
</feature>
<dbReference type="GO" id="GO:0032259">
    <property type="term" value="P:methylation"/>
    <property type="evidence" value="ECO:0007669"/>
    <property type="project" value="UniProtKB-KW"/>
</dbReference>
<gene>
    <name evidence="9" type="ORF">KKP3000_001096</name>
</gene>
<dbReference type="InterPro" id="IPR036217">
    <property type="entry name" value="MethylDNA_cys_MeTrfase_DNAb"/>
</dbReference>
<dbReference type="EC" id="2.1.1.63" evidence="9"/>
<accession>A0ABV5AJJ9</accession>
<comment type="catalytic activity">
    <reaction evidence="6">
        <text>a 6-O-methyl-2'-deoxyguanosine in DNA + L-cysteinyl-[protein] = S-methyl-L-cysteinyl-[protein] + a 2'-deoxyguanosine in DNA</text>
        <dbReference type="Rhea" id="RHEA:24000"/>
        <dbReference type="Rhea" id="RHEA-COMP:10131"/>
        <dbReference type="Rhea" id="RHEA-COMP:10132"/>
        <dbReference type="Rhea" id="RHEA-COMP:11367"/>
        <dbReference type="Rhea" id="RHEA-COMP:11368"/>
        <dbReference type="ChEBI" id="CHEBI:29950"/>
        <dbReference type="ChEBI" id="CHEBI:82612"/>
        <dbReference type="ChEBI" id="CHEBI:85445"/>
        <dbReference type="ChEBI" id="CHEBI:85448"/>
        <dbReference type="EC" id="2.1.1.63"/>
    </reaction>
</comment>
<dbReference type="PROSITE" id="PS00374">
    <property type="entry name" value="MGMT"/>
    <property type="match status" value="1"/>
</dbReference>
<dbReference type="InterPro" id="IPR036631">
    <property type="entry name" value="MGMT_N_sf"/>
</dbReference>
<comment type="caution">
    <text evidence="9">The sequence shown here is derived from an EMBL/GenBank/DDBJ whole genome shotgun (WGS) entry which is preliminary data.</text>
</comment>
<evidence type="ECO:0000313" key="10">
    <source>
        <dbReference type="Proteomes" id="UP001579974"/>
    </source>
</evidence>
<dbReference type="Pfam" id="PF02870">
    <property type="entry name" value="Methyltransf_1N"/>
    <property type="match status" value="1"/>
</dbReference>
<protein>
    <submittedName>
        <fullName evidence="9">Methylated-DNA--[protein]-cysteine S-methyltransferase</fullName>
        <ecNumber evidence="9">2.1.1.63</ecNumber>
    </submittedName>
</protein>
<dbReference type="Pfam" id="PF01035">
    <property type="entry name" value="DNA_binding_1"/>
    <property type="match status" value="1"/>
</dbReference>
<dbReference type="PANTHER" id="PTHR10815:SF5">
    <property type="entry name" value="METHYLATED-DNA--PROTEIN-CYSTEINE METHYLTRANSFERASE"/>
    <property type="match status" value="1"/>
</dbReference>
<evidence type="ECO:0000256" key="4">
    <source>
        <dbReference type="ARBA" id="ARBA00022763"/>
    </source>
</evidence>
<dbReference type="SUPFAM" id="SSF46767">
    <property type="entry name" value="Methylated DNA-protein cysteine methyltransferase, C-terminal domain"/>
    <property type="match status" value="1"/>
</dbReference>
<evidence type="ECO:0000256" key="1">
    <source>
        <dbReference type="ARBA" id="ARBA00001286"/>
    </source>
</evidence>
<keyword evidence="10" id="KW-1185">Reference proteome</keyword>
<sequence length="187" mass="20597">MNAIERSIFKMAVAEACGRTIDTPFGPFSIIACEKGLMYASWGTLHPFEALLDKLKAGERTRAFADQAEAELHAYFYRGEVQFQVPLVYHGTPFQEAVWAGLRSIPYGQTWSYRELALQIGNPLAVRAVGQANRANRIAVVIPCHRVIGANGALVGYAGSETDLKASLLRHEQSVVACRQTSDLVRE</sequence>
<name>A0ABV5AJJ9_9BACL</name>